<proteinExistence type="predicted"/>
<protein>
    <submittedName>
        <fullName evidence="2">Uncharacterized protein</fullName>
    </submittedName>
</protein>
<organism evidence="2 3">
    <name type="scientific">Anisodus tanguticus</name>
    <dbReference type="NCBI Taxonomy" id="243964"/>
    <lineage>
        <taxon>Eukaryota</taxon>
        <taxon>Viridiplantae</taxon>
        <taxon>Streptophyta</taxon>
        <taxon>Embryophyta</taxon>
        <taxon>Tracheophyta</taxon>
        <taxon>Spermatophyta</taxon>
        <taxon>Magnoliopsida</taxon>
        <taxon>eudicotyledons</taxon>
        <taxon>Gunneridae</taxon>
        <taxon>Pentapetalae</taxon>
        <taxon>asterids</taxon>
        <taxon>lamiids</taxon>
        <taxon>Solanales</taxon>
        <taxon>Solanaceae</taxon>
        <taxon>Solanoideae</taxon>
        <taxon>Hyoscyameae</taxon>
        <taxon>Anisodus</taxon>
    </lineage>
</organism>
<dbReference type="PANTHER" id="PTHR35726:SF4">
    <property type="entry name" value="GLUTAMIC ACID-RICH PROTEIN-LIKE"/>
    <property type="match status" value="1"/>
</dbReference>
<evidence type="ECO:0000313" key="2">
    <source>
        <dbReference type="EMBL" id="KAK4357311.1"/>
    </source>
</evidence>
<gene>
    <name evidence="2" type="ORF">RND71_022921</name>
</gene>
<dbReference type="PANTHER" id="PTHR35726">
    <property type="entry name" value="GLUTAMIC ACID-RICH PROTEIN-LIKE"/>
    <property type="match status" value="1"/>
</dbReference>
<dbReference type="AlphaFoldDB" id="A0AAE1VB55"/>
<comment type="caution">
    <text evidence="2">The sequence shown here is derived from an EMBL/GenBank/DDBJ whole genome shotgun (WGS) entry which is preliminary data.</text>
</comment>
<feature type="compositionally biased region" description="Acidic residues" evidence="1">
    <location>
        <begin position="154"/>
        <end position="172"/>
    </location>
</feature>
<accession>A0AAE1VB55</accession>
<keyword evidence="3" id="KW-1185">Reference proteome</keyword>
<dbReference type="EMBL" id="JAVYJV010000012">
    <property type="protein sequence ID" value="KAK4357311.1"/>
    <property type="molecule type" value="Genomic_DNA"/>
</dbReference>
<dbReference type="Proteomes" id="UP001291623">
    <property type="component" value="Unassembled WGS sequence"/>
</dbReference>
<name>A0AAE1VB55_9SOLA</name>
<feature type="region of interest" description="Disordered" evidence="1">
    <location>
        <begin position="151"/>
        <end position="179"/>
    </location>
</feature>
<sequence>MAALCRKMREREEKLIQRKDQSKSQAINFKNLKTVNGILAFKEMVEMINHQEMNISSRSSTFVDVSSFLLFECTGDSEFDSKFYSTSDPMDSYTLNPSHQRFLEDDDAQSCNEDMDLDYHIENEDNNDDNDDDDVDSLSCSRDLNRKRVGWNSDMEDEDEDEDEDDDDEGDAVEQRWMNDVNRCKKSKSNVSSVDCELKNQKDKDKLFWETCLAS</sequence>
<reference evidence="2" key="1">
    <citation type="submission" date="2023-12" db="EMBL/GenBank/DDBJ databases">
        <title>Genome assembly of Anisodus tanguticus.</title>
        <authorList>
            <person name="Wang Y.-J."/>
        </authorList>
    </citation>
    <scope>NUCLEOTIDE SEQUENCE</scope>
    <source>
        <strain evidence="2">KB-2021</strain>
        <tissue evidence="2">Leaf</tissue>
    </source>
</reference>
<evidence type="ECO:0000313" key="3">
    <source>
        <dbReference type="Proteomes" id="UP001291623"/>
    </source>
</evidence>
<evidence type="ECO:0000256" key="1">
    <source>
        <dbReference type="SAM" id="MobiDB-lite"/>
    </source>
</evidence>